<dbReference type="OrthoDB" id="9783283at2"/>
<dbReference type="STRING" id="1513271.XM47_16110"/>
<dbReference type="UniPathway" id="UPA00359">
    <property type="reaction ID" value="UER00480"/>
</dbReference>
<feature type="binding site" evidence="10">
    <location>
        <position position="10"/>
    </location>
    <ligand>
        <name>Mn(2+)</name>
        <dbReference type="ChEBI" id="CHEBI:29035"/>
        <label>1</label>
    </ligand>
</feature>
<dbReference type="InterPro" id="IPR004843">
    <property type="entry name" value="Calcineurin-like_PHP"/>
</dbReference>
<evidence type="ECO:0000256" key="6">
    <source>
        <dbReference type="ARBA" id="ARBA00022801"/>
    </source>
</evidence>
<dbReference type="NCBIfam" id="TIGR01854">
    <property type="entry name" value="lipid_A_lpxH"/>
    <property type="match status" value="1"/>
</dbReference>
<feature type="binding site" evidence="10">
    <location>
        <position position="168"/>
    </location>
    <ligand>
        <name>substrate</name>
    </ligand>
</feature>
<evidence type="ECO:0000256" key="2">
    <source>
        <dbReference type="ARBA" id="ARBA00022516"/>
    </source>
</evidence>
<dbReference type="GO" id="GO:0030145">
    <property type="term" value="F:manganese ion binding"/>
    <property type="evidence" value="ECO:0007669"/>
    <property type="project" value="UniProtKB-UniRule"/>
</dbReference>
<feature type="binding site" evidence="10">
    <location>
        <begin position="79"/>
        <end position="80"/>
    </location>
    <ligand>
        <name>substrate</name>
    </ligand>
</feature>
<evidence type="ECO:0000256" key="10">
    <source>
        <dbReference type="HAMAP-Rule" id="MF_00575"/>
    </source>
</evidence>
<keyword evidence="3 10" id="KW-0997">Cell inner membrane</keyword>
<keyword evidence="13" id="KW-1185">Reference proteome</keyword>
<dbReference type="RefSeq" id="WP_048694806.1">
    <property type="nucleotide sequence ID" value="NZ_KQ130503.1"/>
</dbReference>
<evidence type="ECO:0000256" key="3">
    <source>
        <dbReference type="ARBA" id="ARBA00022519"/>
    </source>
</evidence>
<evidence type="ECO:0000256" key="9">
    <source>
        <dbReference type="ARBA" id="ARBA00023211"/>
    </source>
</evidence>
<evidence type="ECO:0000256" key="5">
    <source>
        <dbReference type="ARBA" id="ARBA00022723"/>
    </source>
</evidence>
<dbReference type="EMBL" id="LAZL01000031">
    <property type="protein sequence ID" value="KMT64106.1"/>
    <property type="molecule type" value="Genomic_DNA"/>
</dbReference>
<proteinExistence type="inferred from homology"/>
<dbReference type="GO" id="GO:0009245">
    <property type="term" value="P:lipid A biosynthetic process"/>
    <property type="evidence" value="ECO:0007669"/>
    <property type="project" value="UniProtKB-UniRule"/>
</dbReference>
<protein>
    <recommendedName>
        <fullName evidence="10">UDP-2,3-diacylglucosamine hydrolase</fullName>
        <ecNumber evidence="10">3.6.1.54</ecNumber>
    </recommendedName>
    <alternativeName>
        <fullName evidence="10">UDP-2,3-diacylglucosamine diphosphatase</fullName>
    </alternativeName>
</protein>
<dbReference type="PATRIC" id="fig|1513271.3.peg.3320"/>
<keyword evidence="8 10" id="KW-0472">Membrane</keyword>
<dbReference type="NCBIfam" id="NF003743">
    <property type="entry name" value="PRK05340.1"/>
    <property type="match status" value="1"/>
</dbReference>
<evidence type="ECO:0000256" key="4">
    <source>
        <dbReference type="ARBA" id="ARBA00022556"/>
    </source>
</evidence>
<evidence type="ECO:0000256" key="7">
    <source>
        <dbReference type="ARBA" id="ARBA00023098"/>
    </source>
</evidence>
<organism evidence="12 13">
    <name type="scientific">Catenovulum maritimum</name>
    <dbReference type="NCBI Taxonomy" id="1513271"/>
    <lineage>
        <taxon>Bacteria</taxon>
        <taxon>Pseudomonadati</taxon>
        <taxon>Pseudomonadota</taxon>
        <taxon>Gammaproteobacteria</taxon>
        <taxon>Alteromonadales</taxon>
        <taxon>Alteromonadaceae</taxon>
        <taxon>Catenovulum</taxon>
    </lineage>
</organism>
<dbReference type="Gene3D" id="3.60.21.10">
    <property type="match status" value="1"/>
</dbReference>
<evidence type="ECO:0000313" key="12">
    <source>
        <dbReference type="EMBL" id="KMT64106.1"/>
    </source>
</evidence>
<keyword evidence="6 10" id="KW-0378">Hydrolase</keyword>
<dbReference type="Pfam" id="PF00149">
    <property type="entry name" value="Metallophos"/>
    <property type="match status" value="1"/>
</dbReference>
<feature type="binding site" evidence="10">
    <location>
        <position position="79"/>
    </location>
    <ligand>
        <name>Mn(2+)</name>
        <dbReference type="ChEBI" id="CHEBI:29035"/>
        <label>2</label>
    </ligand>
</feature>
<accession>A0A0J8JI33</accession>
<dbReference type="GO" id="GO:0008758">
    <property type="term" value="F:UDP-2,3-diacylglucosamine hydrolase activity"/>
    <property type="evidence" value="ECO:0007669"/>
    <property type="project" value="UniProtKB-UniRule"/>
</dbReference>
<dbReference type="PANTHER" id="PTHR34990:SF1">
    <property type="entry name" value="UDP-2,3-DIACYLGLUCOSAMINE HYDROLASE"/>
    <property type="match status" value="1"/>
</dbReference>
<feature type="binding site" evidence="10">
    <location>
        <position position="165"/>
    </location>
    <ligand>
        <name>substrate</name>
    </ligand>
</feature>
<dbReference type="AlphaFoldDB" id="A0A0J8JI33"/>
<comment type="subcellular location">
    <subcellularLocation>
        <location evidence="10">Cell inner membrane</location>
        <topology evidence="10">Peripheral membrane protein</topology>
        <orientation evidence="10">Cytoplasmic side</orientation>
    </subcellularLocation>
</comment>
<gene>
    <name evidence="10" type="primary">lpxH</name>
    <name evidence="12" type="ORF">XM47_16110</name>
</gene>
<feature type="domain" description="Calcineurin-like phosphoesterase" evidence="11">
    <location>
        <begin position="2"/>
        <end position="200"/>
    </location>
</feature>
<keyword evidence="9 10" id="KW-0464">Manganese</keyword>
<feature type="binding site" evidence="10">
    <location>
        <position position="198"/>
    </location>
    <ligand>
        <name>Mn(2+)</name>
        <dbReference type="ChEBI" id="CHEBI:29035"/>
        <label>1</label>
    </ligand>
</feature>
<keyword evidence="1 10" id="KW-1003">Cell membrane</keyword>
<keyword evidence="4 10" id="KW-0441">Lipid A biosynthesis</keyword>
<feature type="binding site" evidence="10">
    <location>
        <position position="114"/>
    </location>
    <ligand>
        <name>Mn(2+)</name>
        <dbReference type="ChEBI" id="CHEBI:29035"/>
        <label>2</label>
    </ligand>
</feature>
<dbReference type="GO" id="GO:0019897">
    <property type="term" value="C:extrinsic component of plasma membrane"/>
    <property type="evidence" value="ECO:0007669"/>
    <property type="project" value="UniProtKB-UniRule"/>
</dbReference>
<sequence>MSTFFISDLHLSQDLPEITELLLKFLSELPSDTEALYILGDFLEYWVGDDDDASWLNPIKLALKKVSVEKCPIYFIHGNRDFLIGQKFANETGMTILAEPSVVNLYNQNVLVLHGDSLCTQDISYQKFRKVVRNKWIQRIFSLLPLTTRHKIFGVGRNKSQEKQKGMKNNQILDVTPEAVSQLMQFHRVDIMIHGHTHRPKIHTHTISTGKGTRIVLGDWYQQGSVLEVNNDGYYLYNLAFAQ</sequence>
<name>A0A0J8JI33_9ALTE</name>
<dbReference type="InterPro" id="IPR043461">
    <property type="entry name" value="LpxH-like"/>
</dbReference>
<comment type="similarity">
    <text evidence="10">Belongs to the LpxH family.</text>
</comment>
<reference evidence="12 13" key="1">
    <citation type="submission" date="2015-04" db="EMBL/GenBank/DDBJ databases">
        <title>Draft Genome Sequence of the Novel Agar-Digesting Marine Bacterium Q1.</title>
        <authorList>
            <person name="Li Y."/>
            <person name="Li D."/>
            <person name="Chen G."/>
            <person name="Du Z."/>
        </authorList>
    </citation>
    <scope>NUCLEOTIDE SEQUENCE [LARGE SCALE GENOMIC DNA]</scope>
    <source>
        <strain evidence="12 13">Q1</strain>
    </source>
</reference>
<evidence type="ECO:0000256" key="1">
    <source>
        <dbReference type="ARBA" id="ARBA00022475"/>
    </source>
</evidence>
<feature type="binding site" evidence="10">
    <location>
        <position position="41"/>
    </location>
    <ligand>
        <name>Mn(2+)</name>
        <dbReference type="ChEBI" id="CHEBI:29035"/>
        <label>1</label>
    </ligand>
</feature>
<keyword evidence="2 10" id="KW-0444">Lipid biosynthesis</keyword>
<feature type="binding site" evidence="10">
    <location>
        <position position="122"/>
    </location>
    <ligand>
        <name>substrate</name>
    </ligand>
</feature>
<dbReference type="PANTHER" id="PTHR34990">
    <property type="entry name" value="UDP-2,3-DIACYLGLUCOSAMINE HYDROLASE-RELATED"/>
    <property type="match status" value="1"/>
</dbReference>
<evidence type="ECO:0000313" key="13">
    <source>
        <dbReference type="Proteomes" id="UP000037600"/>
    </source>
</evidence>
<dbReference type="InterPro" id="IPR029052">
    <property type="entry name" value="Metallo-depent_PP-like"/>
</dbReference>
<feature type="binding site" evidence="10">
    <location>
        <position position="196"/>
    </location>
    <ligand>
        <name>substrate</name>
    </ligand>
</feature>
<keyword evidence="5 10" id="KW-0479">Metal-binding</keyword>
<feature type="binding site" evidence="10">
    <location>
        <position position="41"/>
    </location>
    <ligand>
        <name>Mn(2+)</name>
        <dbReference type="ChEBI" id="CHEBI:29035"/>
        <label>2</label>
    </ligand>
</feature>
<comment type="cofactor">
    <cofactor evidence="10">
        <name>Mn(2+)</name>
        <dbReference type="ChEBI" id="CHEBI:29035"/>
    </cofactor>
    <text evidence="10">Binds 2 Mn(2+) ions per subunit in a binuclear metal center.</text>
</comment>
<feature type="binding site" evidence="10">
    <location>
        <position position="160"/>
    </location>
    <ligand>
        <name>substrate</name>
    </ligand>
</feature>
<evidence type="ECO:0000256" key="8">
    <source>
        <dbReference type="ARBA" id="ARBA00023136"/>
    </source>
</evidence>
<comment type="caution">
    <text evidence="12">The sequence shown here is derived from an EMBL/GenBank/DDBJ whole genome shotgun (WGS) entry which is preliminary data.</text>
</comment>
<comment type="catalytic activity">
    <reaction evidence="10">
        <text>UDP-2-N,3-O-bis[(3R)-3-hydroxytetradecanoyl]-alpha-D-glucosamine + H2O = 2-N,3-O-bis[(3R)-3-hydroxytetradecanoyl]-alpha-D-glucosaminyl 1-phosphate + UMP + 2 H(+)</text>
        <dbReference type="Rhea" id="RHEA:25213"/>
        <dbReference type="ChEBI" id="CHEBI:15377"/>
        <dbReference type="ChEBI" id="CHEBI:15378"/>
        <dbReference type="ChEBI" id="CHEBI:57865"/>
        <dbReference type="ChEBI" id="CHEBI:57957"/>
        <dbReference type="ChEBI" id="CHEBI:78847"/>
        <dbReference type="EC" id="3.6.1.54"/>
    </reaction>
</comment>
<dbReference type="GO" id="GO:0005737">
    <property type="term" value="C:cytoplasm"/>
    <property type="evidence" value="ECO:0007669"/>
    <property type="project" value="InterPro"/>
</dbReference>
<dbReference type="CDD" id="cd07398">
    <property type="entry name" value="MPP_YbbF-LpxH"/>
    <property type="match status" value="1"/>
</dbReference>
<dbReference type="SUPFAM" id="SSF56300">
    <property type="entry name" value="Metallo-dependent phosphatases"/>
    <property type="match status" value="1"/>
</dbReference>
<comment type="function">
    <text evidence="10">Hydrolyzes the pyrophosphate bond of UDP-2,3-diacylglucosamine to yield 2,3-diacylglucosamine 1-phosphate (lipid X) and UMP by catalyzing the attack of water at the alpha-P atom. Involved in the biosynthesis of lipid A, a phosphorylated glycolipid that anchors the lipopolysaccharide to the outer membrane of the cell.</text>
</comment>
<feature type="binding site" evidence="10">
    <location>
        <position position="196"/>
    </location>
    <ligand>
        <name>Mn(2+)</name>
        <dbReference type="ChEBI" id="CHEBI:29035"/>
        <label>2</label>
    </ligand>
</feature>
<dbReference type="EC" id="3.6.1.54" evidence="10"/>
<evidence type="ECO:0000259" key="11">
    <source>
        <dbReference type="Pfam" id="PF00149"/>
    </source>
</evidence>
<dbReference type="InterPro" id="IPR010138">
    <property type="entry name" value="UDP-diacylglucosamine_Hdrlase"/>
</dbReference>
<dbReference type="Proteomes" id="UP000037600">
    <property type="component" value="Unassembled WGS sequence"/>
</dbReference>
<dbReference type="HAMAP" id="MF_00575">
    <property type="entry name" value="LpxH"/>
    <property type="match status" value="1"/>
</dbReference>
<comment type="pathway">
    <text evidence="10">Glycolipid biosynthesis; lipid IV(A) biosynthesis; lipid IV(A) from (3R)-3-hydroxytetradecanoyl-[acyl-carrier-protein] and UDP-N-acetyl-alpha-D-glucosamine: step 4/6.</text>
</comment>
<keyword evidence="7 10" id="KW-0443">Lipid metabolism</keyword>
<feature type="binding site" evidence="10">
    <location>
        <position position="8"/>
    </location>
    <ligand>
        <name>Mn(2+)</name>
        <dbReference type="ChEBI" id="CHEBI:29035"/>
        <label>1</label>
    </ligand>
</feature>